<proteinExistence type="predicted"/>
<dbReference type="RefSeq" id="XP_062640052.1">
    <property type="nucleotide sequence ID" value="XM_062779627.1"/>
</dbReference>
<reference evidence="1" key="2">
    <citation type="submission" date="2023-05" db="EMBL/GenBank/DDBJ databases">
        <authorList>
            <consortium name="Lawrence Berkeley National Laboratory"/>
            <person name="Steindorff A."/>
            <person name="Hensen N."/>
            <person name="Bonometti L."/>
            <person name="Westerberg I."/>
            <person name="Brannstrom I.O."/>
            <person name="Guillou S."/>
            <person name="Cros-Aarteil S."/>
            <person name="Calhoun S."/>
            <person name="Haridas S."/>
            <person name="Kuo A."/>
            <person name="Mondo S."/>
            <person name="Pangilinan J."/>
            <person name="Riley R."/>
            <person name="Labutti K."/>
            <person name="Andreopoulos B."/>
            <person name="Lipzen A."/>
            <person name="Chen C."/>
            <person name="Yanf M."/>
            <person name="Daum C."/>
            <person name="Ng V."/>
            <person name="Clum A."/>
            <person name="Ohm R."/>
            <person name="Martin F."/>
            <person name="Silar P."/>
            <person name="Natvig D."/>
            <person name="Lalanne C."/>
            <person name="Gautier V."/>
            <person name="Ament-Velasquez S.L."/>
            <person name="Kruys A."/>
            <person name="Hutchinson M.I."/>
            <person name="Powell A.J."/>
            <person name="Barry K."/>
            <person name="Miller A.N."/>
            <person name="Grigoriev I.V."/>
            <person name="Debuchy R."/>
            <person name="Gladieux P."/>
            <person name="Thoren M.H."/>
            <person name="Johannesson H."/>
        </authorList>
    </citation>
    <scope>NUCLEOTIDE SEQUENCE</scope>
    <source>
        <strain evidence="1">CBS 141.50</strain>
    </source>
</reference>
<dbReference type="Proteomes" id="UP001302676">
    <property type="component" value="Unassembled WGS sequence"/>
</dbReference>
<dbReference type="Gene3D" id="3.10.450.50">
    <property type="match status" value="1"/>
</dbReference>
<evidence type="ECO:0000313" key="1">
    <source>
        <dbReference type="EMBL" id="KAK4146681.1"/>
    </source>
</evidence>
<dbReference type="GeneID" id="87816240"/>
<gene>
    <name evidence="1" type="ORF">C8A04DRAFT_25607</name>
</gene>
<comment type="caution">
    <text evidence="1">The sequence shown here is derived from an EMBL/GenBank/DDBJ whole genome shotgun (WGS) entry which is preliminary data.</text>
</comment>
<name>A0AAN6V945_9PEZI</name>
<sequence>MTILPGAFPETVTEPVRELLEEFYRLSNAASSHTPHDKDEQRFVSLFTPDGVYEFAGKKQVGHDAILAFREQLFANVEHRDHPLVKVYTFGANDLELLALGQVVYQEPGEEPHLEEWAGRYSIVPGPAGKLLFTHVQIILNPHHPNEK</sequence>
<reference evidence="1" key="1">
    <citation type="journal article" date="2023" name="Mol. Phylogenet. Evol.">
        <title>Genome-scale phylogeny and comparative genomics of the fungal order Sordariales.</title>
        <authorList>
            <person name="Hensen N."/>
            <person name="Bonometti L."/>
            <person name="Westerberg I."/>
            <person name="Brannstrom I.O."/>
            <person name="Guillou S."/>
            <person name="Cros-Aarteil S."/>
            <person name="Calhoun S."/>
            <person name="Haridas S."/>
            <person name="Kuo A."/>
            <person name="Mondo S."/>
            <person name="Pangilinan J."/>
            <person name="Riley R."/>
            <person name="LaButti K."/>
            <person name="Andreopoulos B."/>
            <person name="Lipzen A."/>
            <person name="Chen C."/>
            <person name="Yan M."/>
            <person name="Daum C."/>
            <person name="Ng V."/>
            <person name="Clum A."/>
            <person name="Steindorff A."/>
            <person name="Ohm R.A."/>
            <person name="Martin F."/>
            <person name="Silar P."/>
            <person name="Natvig D.O."/>
            <person name="Lalanne C."/>
            <person name="Gautier V."/>
            <person name="Ament-Velasquez S.L."/>
            <person name="Kruys A."/>
            <person name="Hutchinson M.I."/>
            <person name="Powell A.J."/>
            <person name="Barry K."/>
            <person name="Miller A.N."/>
            <person name="Grigoriev I.V."/>
            <person name="Debuchy R."/>
            <person name="Gladieux P."/>
            <person name="Hiltunen Thoren M."/>
            <person name="Johannesson H."/>
        </authorList>
    </citation>
    <scope>NUCLEOTIDE SEQUENCE</scope>
    <source>
        <strain evidence="1">CBS 141.50</strain>
    </source>
</reference>
<dbReference type="InterPro" id="IPR032710">
    <property type="entry name" value="NTF2-like_dom_sf"/>
</dbReference>
<dbReference type="EMBL" id="MU853560">
    <property type="protein sequence ID" value="KAK4146681.1"/>
    <property type="molecule type" value="Genomic_DNA"/>
</dbReference>
<dbReference type="SUPFAM" id="SSF54427">
    <property type="entry name" value="NTF2-like"/>
    <property type="match status" value="1"/>
</dbReference>
<protein>
    <recommendedName>
        <fullName evidence="3">SnoaL-like domain-containing protein</fullName>
    </recommendedName>
</protein>
<evidence type="ECO:0000313" key="2">
    <source>
        <dbReference type="Proteomes" id="UP001302676"/>
    </source>
</evidence>
<dbReference type="AlphaFoldDB" id="A0AAN6V945"/>
<keyword evidence="2" id="KW-1185">Reference proteome</keyword>
<evidence type="ECO:0008006" key="3">
    <source>
        <dbReference type="Google" id="ProtNLM"/>
    </source>
</evidence>
<organism evidence="1 2">
    <name type="scientific">Dichotomopilus funicola</name>
    <dbReference type="NCBI Taxonomy" id="1934379"/>
    <lineage>
        <taxon>Eukaryota</taxon>
        <taxon>Fungi</taxon>
        <taxon>Dikarya</taxon>
        <taxon>Ascomycota</taxon>
        <taxon>Pezizomycotina</taxon>
        <taxon>Sordariomycetes</taxon>
        <taxon>Sordariomycetidae</taxon>
        <taxon>Sordariales</taxon>
        <taxon>Chaetomiaceae</taxon>
        <taxon>Dichotomopilus</taxon>
    </lineage>
</organism>
<accession>A0AAN6V945</accession>